<evidence type="ECO:0000313" key="3">
    <source>
        <dbReference type="Proteomes" id="UP000532010"/>
    </source>
</evidence>
<name>A0A7W4VLN3_9HYPH</name>
<protein>
    <submittedName>
        <fullName evidence="2">Uncharacterized protein</fullName>
    </submittedName>
</protein>
<comment type="caution">
    <text evidence="2">The sequence shown here is derived from an EMBL/GenBank/DDBJ whole genome shotgun (WGS) entry which is preliminary data.</text>
</comment>
<evidence type="ECO:0000256" key="1">
    <source>
        <dbReference type="SAM" id="Phobius"/>
    </source>
</evidence>
<keyword evidence="3" id="KW-1185">Reference proteome</keyword>
<gene>
    <name evidence="2" type="ORF">FHR70_002530</name>
</gene>
<evidence type="ECO:0000313" key="2">
    <source>
        <dbReference type="EMBL" id="MBB3019465.1"/>
    </source>
</evidence>
<accession>A0A7W4VLN3</accession>
<organism evidence="2 3">
    <name type="scientific">Microvirga lupini</name>
    <dbReference type="NCBI Taxonomy" id="420324"/>
    <lineage>
        <taxon>Bacteria</taxon>
        <taxon>Pseudomonadati</taxon>
        <taxon>Pseudomonadota</taxon>
        <taxon>Alphaproteobacteria</taxon>
        <taxon>Hyphomicrobiales</taxon>
        <taxon>Methylobacteriaceae</taxon>
        <taxon>Microvirga</taxon>
    </lineage>
</organism>
<keyword evidence="1" id="KW-1133">Transmembrane helix</keyword>
<keyword evidence="1" id="KW-0812">Transmembrane</keyword>
<dbReference type="EMBL" id="JACHWB010000003">
    <property type="protein sequence ID" value="MBB3019465.1"/>
    <property type="molecule type" value="Genomic_DNA"/>
</dbReference>
<proteinExistence type="predicted"/>
<keyword evidence="1" id="KW-0472">Membrane</keyword>
<dbReference type="RefSeq" id="WP_183451710.1">
    <property type="nucleotide sequence ID" value="NZ_JACHWB010000003.1"/>
</dbReference>
<sequence length="52" mass="5518">MMAPGDWFARYGCIALVVVSFAFIGAIVAGPLLRPLWSPRVTIAQLSPGGSR</sequence>
<feature type="transmembrane region" description="Helical" evidence="1">
    <location>
        <begin position="12"/>
        <end position="33"/>
    </location>
</feature>
<dbReference type="AlphaFoldDB" id="A0A7W4VLN3"/>
<reference evidence="2 3" key="1">
    <citation type="submission" date="2020-08" db="EMBL/GenBank/DDBJ databases">
        <title>The Agave Microbiome: Exploring the role of microbial communities in plant adaptations to desert environments.</title>
        <authorList>
            <person name="Partida-Martinez L.P."/>
        </authorList>
    </citation>
    <scope>NUCLEOTIDE SEQUENCE [LARGE SCALE GENOMIC DNA]</scope>
    <source>
        <strain evidence="2 3">AT3.9</strain>
    </source>
</reference>
<dbReference type="Proteomes" id="UP000532010">
    <property type="component" value="Unassembled WGS sequence"/>
</dbReference>